<dbReference type="EMBL" id="RJUF01000034">
    <property type="protein sequence ID" value="MCP9763651.1"/>
    <property type="molecule type" value="Genomic_DNA"/>
</dbReference>
<dbReference type="Proteomes" id="UP001204144">
    <property type="component" value="Unassembled WGS sequence"/>
</dbReference>
<keyword evidence="2" id="KW-1185">Reference proteome</keyword>
<evidence type="ECO:0000313" key="1">
    <source>
        <dbReference type="EMBL" id="MCP9763651.1"/>
    </source>
</evidence>
<name>A0AAE3H472_9BACT</name>
<dbReference type="AlphaFoldDB" id="A0AAE3H472"/>
<organism evidence="1 2">
    <name type="scientific">Lacihabitans soyangensis</name>
    <dbReference type="NCBI Taxonomy" id="869394"/>
    <lineage>
        <taxon>Bacteria</taxon>
        <taxon>Pseudomonadati</taxon>
        <taxon>Bacteroidota</taxon>
        <taxon>Cytophagia</taxon>
        <taxon>Cytophagales</taxon>
        <taxon>Leadbetterellaceae</taxon>
        <taxon>Lacihabitans</taxon>
    </lineage>
</organism>
<proteinExistence type="predicted"/>
<reference evidence="1 2" key="1">
    <citation type="submission" date="2018-11" db="EMBL/GenBank/DDBJ databases">
        <title>Novel bacteria species description.</title>
        <authorList>
            <person name="Han J.-H."/>
        </authorList>
    </citation>
    <scope>NUCLEOTIDE SEQUENCE [LARGE SCALE GENOMIC DNA]</scope>
    <source>
        <strain evidence="1 2">KCTC23259</strain>
    </source>
</reference>
<accession>A0AAE3H472</accession>
<evidence type="ECO:0000313" key="2">
    <source>
        <dbReference type="Proteomes" id="UP001204144"/>
    </source>
</evidence>
<sequence>MDATNLYTMLEVSESYQSIHSENIEDAKPTDYDTDYNLKLKKITFPPAVIENESDHFFSHILSWHPIYIEVNSPPPDSVV</sequence>
<gene>
    <name evidence="1" type="ORF">EGI31_11865</name>
</gene>
<comment type="caution">
    <text evidence="1">The sequence shown here is derived from an EMBL/GenBank/DDBJ whole genome shotgun (WGS) entry which is preliminary data.</text>
</comment>
<protein>
    <submittedName>
        <fullName evidence="1">Uncharacterized protein</fullName>
    </submittedName>
</protein>